<dbReference type="PANTHER" id="PTHR23513">
    <property type="entry name" value="INTEGRAL MEMBRANE EFFLUX PROTEIN-RELATED"/>
    <property type="match status" value="1"/>
</dbReference>
<comment type="subcellular location">
    <subcellularLocation>
        <location evidence="1">Cell membrane</location>
        <topology evidence="1">Multi-pass membrane protein</topology>
    </subcellularLocation>
</comment>
<feature type="domain" description="Major facilitator superfamily (MFS) profile" evidence="7">
    <location>
        <begin position="23"/>
        <end position="409"/>
    </location>
</feature>
<dbReference type="InterPro" id="IPR036259">
    <property type="entry name" value="MFS_trans_sf"/>
</dbReference>
<feature type="transmembrane region" description="Helical" evidence="6">
    <location>
        <begin position="88"/>
        <end position="109"/>
    </location>
</feature>
<name>A0ABW2XWV5_9ACTN</name>
<reference evidence="9" key="1">
    <citation type="journal article" date="2019" name="Int. J. Syst. Evol. Microbiol.">
        <title>The Global Catalogue of Microorganisms (GCM) 10K type strain sequencing project: providing services to taxonomists for standard genome sequencing and annotation.</title>
        <authorList>
            <consortium name="The Broad Institute Genomics Platform"/>
            <consortium name="The Broad Institute Genome Sequencing Center for Infectious Disease"/>
            <person name="Wu L."/>
            <person name="Ma J."/>
        </authorList>
    </citation>
    <scope>NUCLEOTIDE SEQUENCE [LARGE SCALE GENOMIC DNA]</scope>
    <source>
        <strain evidence="9">JCM 9371</strain>
    </source>
</reference>
<feature type="transmembrane region" description="Helical" evidence="6">
    <location>
        <begin position="324"/>
        <end position="349"/>
    </location>
</feature>
<dbReference type="CDD" id="cd06173">
    <property type="entry name" value="MFS_MefA_like"/>
    <property type="match status" value="1"/>
</dbReference>
<keyword evidence="5 6" id="KW-0472">Membrane</keyword>
<keyword evidence="3 6" id="KW-0812">Transmembrane</keyword>
<organism evidence="8 9">
    <name type="scientific">Actinomadura fibrosa</name>
    <dbReference type="NCBI Taxonomy" id="111802"/>
    <lineage>
        <taxon>Bacteria</taxon>
        <taxon>Bacillati</taxon>
        <taxon>Actinomycetota</taxon>
        <taxon>Actinomycetes</taxon>
        <taxon>Streptosporangiales</taxon>
        <taxon>Thermomonosporaceae</taxon>
        <taxon>Actinomadura</taxon>
    </lineage>
</organism>
<dbReference type="InterPro" id="IPR011701">
    <property type="entry name" value="MFS"/>
</dbReference>
<dbReference type="Proteomes" id="UP001597063">
    <property type="component" value="Unassembled WGS sequence"/>
</dbReference>
<evidence type="ECO:0000256" key="6">
    <source>
        <dbReference type="SAM" id="Phobius"/>
    </source>
</evidence>
<comment type="caution">
    <text evidence="8">The sequence shown here is derived from an EMBL/GenBank/DDBJ whole genome shotgun (WGS) entry which is preliminary data.</text>
</comment>
<feature type="transmembrane region" description="Helical" evidence="6">
    <location>
        <begin position="267"/>
        <end position="287"/>
    </location>
</feature>
<evidence type="ECO:0000256" key="3">
    <source>
        <dbReference type="ARBA" id="ARBA00022692"/>
    </source>
</evidence>
<keyword evidence="4 6" id="KW-1133">Transmembrane helix</keyword>
<feature type="transmembrane region" description="Helical" evidence="6">
    <location>
        <begin position="370"/>
        <end position="403"/>
    </location>
</feature>
<evidence type="ECO:0000256" key="1">
    <source>
        <dbReference type="ARBA" id="ARBA00004651"/>
    </source>
</evidence>
<keyword evidence="9" id="KW-1185">Reference proteome</keyword>
<evidence type="ECO:0000259" key="7">
    <source>
        <dbReference type="PROSITE" id="PS50850"/>
    </source>
</evidence>
<feature type="transmembrane region" description="Helical" evidence="6">
    <location>
        <begin position="115"/>
        <end position="140"/>
    </location>
</feature>
<dbReference type="EMBL" id="JBHTGP010000018">
    <property type="protein sequence ID" value="MFD0690738.1"/>
    <property type="molecule type" value="Genomic_DNA"/>
</dbReference>
<protein>
    <submittedName>
        <fullName evidence="8">MFS transporter</fullName>
    </submittedName>
</protein>
<evidence type="ECO:0000313" key="9">
    <source>
        <dbReference type="Proteomes" id="UP001597063"/>
    </source>
</evidence>
<dbReference type="Pfam" id="PF07690">
    <property type="entry name" value="MFS_1"/>
    <property type="match status" value="1"/>
</dbReference>
<dbReference type="SUPFAM" id="SSF103473">
    <property type="entry name" value="MFS general substrate transporter"/>
    <property type="match status" value="1"/>
</dbReference>
<evidence type="ECO:0000313" key="8">
    <source>
        <dbReference type="EMBL" id="MFD0690738.1"/>
    </source>
</evidence>
<evidence type="ECO:0000256" key="5">
    <source>
        <dbReference type="ARBA" id="ARBA00023136"/>
    </source>
</evidence>
<sequence>MSGRESGPASGRDAPPSLWRNPDYAGWWTGNTVSAVGTSLSAISFPLLVLYTTGSVARAGAIGAANLAGVLLTTLLGGALADRVSRKAILVLSPLVQGAVLGAVAAAVATGHATMPLLVAAAFAGGLAAGVVTGAETSALRRIVPKEQLPTATGQMMGRDLGAELVGAPLGGVLFAVARWFPFAADAVSFAFASAGALLIRRPLGPDRSAADRGSGVLGDIAAGIRFVRGQPFLRFTVVWGALLNTVTEAFTLLFIALIRYRGGGPAQVGLISSLALLGGVAGAVAGPSIARRVRPRRVMYAAAWAFAAILAACAFVPRPWQIGAVVTVAMLTMVPLNVVLQAAVVRVVPDEFSGRVAAAGRFGTMALQWTGPLIAGALASAFGVPGAVLALLVPVTLLALALHLTRSLAAMDVLAQDAAAEPALEKAATEA</sequence>
<evidence type="ECO:0000256" key="4">
    <source>
        <dbReference type="ARBA" id="ARBA00022989"/>
    </source>
</evidence>
<dbReference type="PANTHER" id="PTHR23513:SF11">
    <property type="entry name" value="STAPHYLOFERRIN A TRANSPORTER"/>
    <property type="match status" value="1"/>
</dbReference>
<dbReference type="PROSITE" id="PS50850">
    <property type="entry name" value="MFS"/>
    <property type="match status" value="1"/>
</dbReference>
<accession>A0ABW2XWV5</accession>
<gene>
    <name evidence="8" type="ORF">ACFQZM_40045</name>
</gene>
<feature type="transmembrane region" description="Helical" evidence="6">
    <location>
        <begin position="161"/>
        <end position="181"/>
    </location>
</feature>
<feature type="transmembrane region" description="Helical" evidence="6">
    <location>
        <begin position="299"/>
        <end position="318"/>
    </location>
</feature>
<dbReference type="InterPro" id="IPR020846">
    <property type="entry name" value="MFS_dom"/>
</dbReference>
<dbReference type="RefSeq" id="WP_131761450.1">
    <property type="nucleotide sequence ID" value="NZ_CAACUY010000167.1"/>
</dbReference>
<proteinExistence type="predicted"/>
<keyword evidence="2" id="KW-1003">Cell membrane</keyword>
<feature type="transmembrane region" description="Helical" evidence="6">
    <location>
        <begin position="236"/>
        <end position="261"/>
    </location>
</feature>
<evidence type="ECO:0000256" key="2">
    <source>
        <dbReference type="ARBA" id="ARBA00022475"/>
    </source>
</evidence>
<feature type="transmembrane region" description="Helical" evidence="6">
    <location>
        <begin position="56"/>
        <end position="81"/>
    </location>
</feature>
<dbReference type="Gene3D" id="1.20.1250.20">
    <property type="entry name" value="MFS general substrate transporter like domains"/>
    <property type="match status" value="1"/>
</dbReference>